<evidence type="ECO:0000256" key="3">
    <source>
        <dbReference type="ARBA" id="ARBA00023110"/>
    </source>
</evidence>
<keyword evidence="4 5" id="KW-0413">Isomerase</keyword>
<dbReference type="GO" id="GO:0005783">
    <property type="term" value="C:endoplasmic reticulum"/>
    <property type="evidence" value="ECO:0007669"/>
    <property type="project" value="TreeGrafter"/>
</dbReference>
<evidence type="ECO:0000313" key="9">
    <source>
        <dbReference type="Proteomes" id="UP001165740"/>
    </source>
</evidence>
<feature type="transmembrane region" description="Helical" evidence="6">
    <location>
        <begin position="173"/>
        <end position="193"/>
    </location>
</feature>
<evidence type="ECO:0000256" key="2">
    <source>
        <dbReference type="ARBA" id="ARBA00013194"/>
    </source>
</evidence>
<evidence type="ECO:0000256" key="6">
    <source>
        <dbReference type="SAM" id="Phobius"/>
    </source>
</evidence>
<dbReference type="OMA" id="VFTCGLA"/>
<evidence type="ECO:0000256" key="4">
    <source>
        <dbReference type="ARBA" id="ARBA00023235"/>
    </source>
</evidence>
<accession>A0A9U8ECN6</accession>
<reference evidence="10" key="1">
    <citation type="submission" date="2025-08" db="UniProtKB">
        <authorList>
            <consortium name="RefSeq"/>
        </authorList>
    </citation>
    <scope>IDENTIFICATION</scope>
</reference>
<dbReference type="AlphaFoldDB" id="A0A9U8ECN6"/>
<dbReference type="PANTHER" id="PTHR45779">
    <property type="entry name" value="PEPTIDYLPROLYL ISOMERASE"/>
    <property type="match status" value="1"/>
</dbReference>
<keyword evidence="6" id="KW-1133">Transmembrane helix</keyword>
<dbReference type="FunFam" id="3.10.50.40:FF:000006">
    <property type="entry name" value="Peptidyl-prolyl cis-trans isomerase"/>
    <property type="match status" value="1"/>
</dbReference>
<evidence type="ECO:0000313" key="10">
    <source>
        <dbReference type="RefSeq" id="XP_013081446.2"/>
    </source>
</evidence>
<protein>
    <recommendedName>
        <fullName evidence="2 5">peptidylprolyl isomerase</fullName>
        <ecNumber evidence="2 5">5.2.1.8</ecNumber>
    </recommendedName>
</protein>
<comment type="catalytic activity">
    <reaction evidence="1 5">
        <text>[protein]-peptidylproline (omega=180) = [protein]-peptidylproline (omega=0)</text>
        <dbReference type="Rhea" id="RHEA:16237"/>
        <dbReference type="Rhea" id="RHEA-COMP:10747"/>
        <dbReference type="Rhea" id="RHEA-COMP:10748"/>
        <dbReference type="ChEBI" id="CHEBI:83833"/>
        <dbReference type="ChEBI" id="CHEBI:83834"/>
        <dbReference type="EC" id="5.2.1.8"/>
    </reaction>
</comment>
<feature type="signal peptide" evidence="7">
    <location>
        <begin position="1"/>
        <end position="25"/>
    </location>
</feature>
<feature type="domain" description="PPIase FKBP-type" evidence="8">
    <location>
        <begin position="69"/>
        <end position="158"/>
    </location>
</feature>
<dbReference type="EC" id="5.2.1.8" evidence="2 5"/>
<keyword evidence="6" id="KW-0812">Transmembrane</keyword>
<sequence>MTRSTLTTLIAKLLVILIIYNYANCDNVNTQSESQTPEQKDMLNKLKKKQLVTRVMSKPDDCTVLSDVGDELLVHYTGYLEDGTIFDSSEKLNKNPISFKIGDRMVIAGWEKGMTGMCVNEKRRLVIPPELGYGKTGFPPVIPPDATLMFEVTLVDLKKKSFSGLLSDPLEHIYILKLLAAPVVVLYVLYYLYKRYLAEAQEAKDLKRGRRGSKKKQ</sequence>
<dbReference type="InterPro" id="IPR044609">
    <property type="entry name" value="FKBP2/11"/>
</dbReference>
<dbReference type="InterPro" id="IPR001179">
    <property type="entry name" value="PPIase_FKBP_dom"/>
</dbReference>
<dbReference type="OrthoDB" id="77911at2759"/>
<dbReference type="PROSITE" id="PS50059">
    <property type="entry name" value="FKBP_PPIASE"/>
    <property type="match status" value="1"/>
</dbReference>
<name>A0A9U8ECN6_BIOGL</name>
<keyword evidence="9" id="KW-1185">Reference proteome</keyword>
<dbReference type="SUPFAM" id="SSF54534">
    <property type="entry name" value="FKBP-like"/>
    <property type="match status" value="1"/>
</dbReference>
<dbReference type="PANTHER" id="PTHR45779:SF5">
    <property type="entry name" value="PEPTIDYLPROLYL ISOMERASE"/>
    <property type="match status" value="1"/>
</dbReference>
<evidence type="ECO:0000256" key="7">
    <source>
        <dbReference type="SAM" id="SignalP"/>
    </source>
</evidence>
<dbReference type="InterPro" id="IPR046357">
    <property type="entry name" value="PPIase_dom_sf"/>
</dbReference>
<evidence type="ECO:0000256" key="5">
    <source>
        <dbReference type="PROSITE-ProRule" id="PRU00277"/>
    </source>
</evidence>
<dbReference type="GO" id="GO:0003755">
    <property type="term" value="F:peptidyl-prolyl cis-trans isomerase activity"/>
    <property type="evidence" value="ECO:0007669"/>
    <property type="project" value="UniProtKB-KW"/>
</dbReference>
<feature type="chain" id="PRO_5040844228" description="peptidylprolyl isomerase" evidence="7">
    <location>
        <begin position="26"/>
        <end position="217"/>
    </location>
</feature>
<dbReference type="Pfam" id="PF00254">
    <property type="entry name" value="FKBP_C"/>
    <property type="match status" value="1"/>
</dbReference>
<dbReference type="Proteomes" id="UP001165740">
    <property type="component" value="Chromosome 17"/>
</dbReference>
<keyword evidence="3 5" id="KW-0697">Rotamase</keyword>
<proteinExistence type="predicted"/>
<dbReference type="KEGG" id="bgt:106066890"/>
<gene>
    <name evidence="10" type="primary">LOC106066890</name>
</gene>
<dbReference type="RefSeq" id="XP_013081446.2">
    <property type="nucleotide sequence ID" value="XM_013225992.2"/>
</dbReference>
<keyword evidence="7" id="KW-0732">Signal</keyword>
<dbReference type="GeneID" id="106066890"/>
<evidence type="ECO:0000256" key="1">
    <source>
        <dbReference type="ARBA" id="ARBA00000971"/>
    </source>
</evidence>
<evidence type="ECO:0000259" key="8">
    <source>
        <dbReference type="PROSITE" id="PS50059"/>
    </source>
</evidence>
<organism evidence="9 10">
    <name type="scientific">Biomphalaria glabrata</name>
    <name type="common">Bloodfluke planorb</name>
    <name type="synonym">Freshwater snail</name>
    <dbReference type="NCBI Taxonomy" id="6526"/>
    <lineage>
        <taxon>Eukaryota</taxon>
        <taxon>Metazoa</taxon>
        <taxon>Spiralia</taxon>
        <taxon>Lophotrochozoa</taxon>
        <taxon>Mollusca</taxon>
        <taxon>Gastropoda</taxon>
        <taxon>Heterobranchia</taxon>
        <taxon>Euthyneura</taxon>
        <taxon>Panpulmonata</taxon>
        <taxon>Hygrophila</taxon>
        <taxon>Lymnaeoidea</taxon>
        <taxon>Planorbidae</taxon>
        <taxon>Biomphalaria</taxon>
    </lineage>
</organism>
<keyword evidence="6" id="KW-0472">Membrane</keyword>
<dbReference type="Gene3D" id="3.10.50.40">
    <property type="match status" value="1"/>
</dbReference>